<dbReference type="InterPro" id="IPR026870">
    <property type="entry name" value="Zinc_ribbon_dom"/>
</dbReference>
<comment type="caution">
    <text evidence="4">The sequence shown here is derived from an EMBL/GenBank/DDBJ whole genome shotgun (WGS) entry which is preliminary data.</text>
</comment>
<dbReference type="AlphaFoldDB" id="A0A9D2HGK8"/>
<sequence>MEYENSGTERKEGSIFCPKCGTRLQAGDVFCDNCGYELGGQRKKKLAGMKELRLPLAIGGAAVVIMAAGVFFAVKGLGFLGGGFGGAAEELLFISDESVYGVDLKKPDKKPVEYTDSFYDTEEDTIGNVFRLSFPTVSGKYRFIVEDYNAQDKTYTLCYQTGKKELEKIASDVQGYCVTKDSKVVYVKNDNLYVCEPGDKAEKVDSDIAWSSQIVGTRTLDSDMDGVYVSQDGKTLLWAVDTGEESGADFYCQDIELKGKKVKLASDSSLVDYTANFESLLFWKGEDLYLSKGLEKAEKVAGDVNGVMGIDLEKGTFFYTTKKEKKKELADYITDDMAEEDAQIKEPVKSDYEKETSGYSLWRYTTVDDQYYDDLEKFRDKEKRDELRKVIQDMDPISIPYTELYFYADGQETLVTSDYSVSVASSDPSWDSWTDLSEKSRDFTSAVLYLKEKPVKESGEKTKLSELPYFSNPETMKMAIENRDVAIAGLYGAEEPETSYFLYSDGVDKELDLDGQTVRRGMYDARNNQLVLLVADEDKGADSSDQEEEPGELMTVSLSGETAELVPYDEDVSSLELVYGGNIYYLKDVGKNGEGDLYRSQESMMYDVRENGLWAVPDSKAVIALTDYDKKSQTGTLNLLRADSEEGEEIAADIYLDAITFTAFGEDCIFMLSDYNFERRSGDLLYYNGKETKTLESDVTAYFAEYPGSDAAAYFSGENIDAISNALVRDFYSDFGGRGAGAEETTAAASEAEERWASPETEAAAEAGSEDDSWWY</sequence>
<evidence type="ECO:0000259" key="3">
    <source>
        <dbReference type="Pfam" id="PF13240"/>
    </source>
</evidence>
<evidence type="ECO:0000256" key="2">
    <source>
        <dbReference type="SAM" id="Phobius"/>
    </source>
</evidence>
<gene>
    <name evidence="4" type="ORF">IAA07_00865</name>
</gene>
<reference evidence="4" key="1">
    <citation type="journal article" date="2021" name="PeerJ">
        <title>Extensive microbial diversity within the chicken gut microbiome revealed by metagenomics and culture.</title>
        <authorList>
            <person name="Gilroy R."/>
            <person name="Ravi A."/>
            <person name="Getino M."/>
            <person name="Pursley I."/>
            <person name="Horton D.L."/>
            <person name="Alikhan N.F."/>
            <person name="Baker D."/>
            <person name="Gharbi K."/>
            <person name="Hall N."/>
            <person name="Watson M."/>
            <person name="Adriaenssens E.M."/>
            <person name="Foster-Nyarko E."/>
            <person name="Jarju S."/>
            <person name="Secka A."/>
            <person name="Antonio M."/>
            <person name="Oren A."/>
            <person name="Chaudhuri R.R."/>
            <person name="La Ragione R."/>
            <person name="Hildebrand F."/>
            <person name="Pallen M.J."/>
        </authorList>
    </citation>
    <scope>NUCLEOTIDE SEQUENCE</scope>
    <source>
        <strain evidence="4">CHK178-16964</strain>
    </source>
</reference>
<dbReference type="EMBL" id="DWZA01000005">
    <property type="protein sequence ID" value="HJA70114.1"/>
    <property type="molecule type" value="Genomic_DNA"/>
</dbReference>
<feature type="region of interest" description="Disordered" evidence="1">
    <location>
        <begin position="740"/>
        <end position="776"/>
    </location>
</feature>
<keyword evidence="2" id="KW-1133">Transmembrane helix</keyword>
<dbReference type="Proteomes" id="UP000823900">
    <property type="component" value="Unassembled WGS sequence"/>
</dbReference>
<proteinExistence type="predicted"/>
<protein>
    <submittedName>
        <fullName evidence="4">Zinc ribbon domain-containing protein</fullName>
    </submittedName>
</protein>
<feature type="domain" description="Zinc-ribbon" evidence="3">
    <location>
        <begin position="16"/>
        <end position="38"/>
    </location>
</feature>
<feature type="transmembrane region" description="Helical" evidence="2">
    <location>
        <begin position="52"/>
        <end position="74"/>
    </location>
</feature>
<organism evidence="4 5">
    <name type="scientific">Candidatus Lachnoclostridium stercoravium</name>
    <dbReference type="NCBI Taxonomy" id="2838633"/>
    <lineage>
        <taxon>Bacteria</taxon>
        <taxon>Bacillati</taxon>
        <taxon>Bacillota</taxon>
        <taxon>Clostridia</taxon>
        <taxon>Lachnospirales</taxon>
        <taxon>Lachnospiraceae</taxon>
    </lineage>
</organism>
<keyword evidence="2" id="KW-0472">Membrane</keyword>
<reference evidence="4" key="2">
    <citation type="submission" date="2021-04" db="EMBL/GenBank/DDBJ databases">
        <authorList>
            <person name="Gilroy R."/>
        </authorList>
    </citation>
    <scope>NUCLEOTIDE SEQUENCE</scope>
    <source>
        <strain evidence="4">CHK178-16964</strain>
    </source>
</reference>
<keyword evidence="2" id="KW-0812">Transmembrane</keyword>
<evidence type="ECO:0000313" key="4">
    <source>
        <dbReference type="EMBL" id="HJA70114.1"/>
    </source>
</evidence>
<accession>A0A9D2HGK8</accession>
<evidence type="ECO:0000256" key="1">
    <source>
        <dbReference type="SAM" id="MobiDB-lite"/>
    </source>
</evidence>
<evidence type="ECO:0000313" key="5">
    <source>
        <dbReference type="Proteomes" id="UP000823900"/>
    </source>
</evidence>
<feature type="compositionally biased region" description="Low complexity" evidence="1">
    <location>
        <begin position="758"/>
        <end position="767"/>
    </location>
</feature>
<dbReference type="Pfam" id="PF13240">
    <property type="entry name" value="Zn_Ribbon_1"/>
    <property type="match status" value="1"/>
</dbReference>
<name>A0A9D2HGK8_9FIRM</name>